<keyword evidence="7" id="KW-1133">Transmembrane helix</keyword>
<dbReference type="GO" id="GO:0005524">
    <property type="term" value="F:ATP binding"/>
    <property type="evidence" value="ECO:0007669"/>
    <property type="project" value="UniProtKB-KW"/>
</dbReference>
<keyword evidence="7" id="KW-0812">Transmembrane</keyword>
<dbReference type="PROSITE" id="PS50109">
    <property type="entry name" value="HIS_KIN"/>
    <property type="match status" value="1"/>
</dbReference>
<keyword evidence="3" id="KW-0597">Phosphoprotein</keyword>
<protein>
    <recommendedName>
        <fullName evidence="2">histidine kinase</fullName>
        <ecNumber evidence="2">2.7.13.3</ecNumber>
    </recommendedName>
</protein>
<dbReference type="Pfam" id="PF05227">
    <property type="entry name" value="CHASE3"/>
    <property type="match status" value="1"/>
</dbReference>
<dbReference type="EMBL" id="CP159253">
    <property type="protein sequence ID" value="XCG51809.1"/>
    <property type="molecule type" value="Genomic_DNA"/>
</dbReference>
<evidence type="ECO:0000256" key="1">
    <source>
        <dbReference type="ARBA" id="ARBA00000085"/>
    </source>
</evidence>
<organism evidence="9">
    <name type="scientific">Mesorhizobium sp. WSM2240</name>
    <dbReference type="NCBI Taxonomy" id="3228851"/>
    <lineage>
        <taxon>Bacteria</taxon>
        <taxon>Pseudomonadati</taxon>
        <taxon>Pseudomonadota</taxon>
        <taxon>Alphaproteobacteria</taxon>
        <taxon>Hyphomicrobiales</taxon>
        <taxon>Phyllobacteriaceae</taxon>
        <taxon>Mesorhizobium</taxon>
    </lineage>
</organism>
<name>A0AAU8CZ44_9HYPH</name>
<dbReference type="InterPro" id="IPR003594">
    <property type="entry name" value="HATPase_dom"/>
</dbReference>
<dbReference type="InterPro" id="IPR036890">
    <property type="entry name" value="HATPase_C_sf"/>
</dbReference>
<dbReference type="GO" id="GO:0000156">
    <property type="term" value="F:phosphorelay response regulator activity"/>
    <property type="evidence" value="ECO:0007669"/>
    <property type="project" value="TreeGrafter"/>
</dbReference>
<evidence type="ECO:0000256" key="6">
    <source>
        <dbReference type="SAM" id="Coils"/>
    </source>
</evidence>
<keyword evidence="7" id="KW-0472">Membrane</keyword>
<keyword evidence="4" id="KW-0808">Transferase</keyword>
<dbReference type="InterPro" id="IPR036097">
    <property type="entry name" value="HisK_dim/P_sf"/>
</dbReference>
<evidence type="ECO:0000256" key="2">
    <source>
        <dbReference type="ARBA" id="ARBA00012438"/>
    </source>
</evidence>
<evidence type="ECO:0000313" key="9">
    <source>
        <dbReference type="EMBL" id="XCG51809.1"/>
    </source>
</evidence>
<comment type="catalytic activity">
    <reaction evidence="1">
        <text>ATP + protein L-histidine = ADP + protein N-phospho-L-histidine.</text>
        <dbReference type="EC" id="2.7.13.3"/>
    </reaction>
</comment>
<evidence type="ECO:0000256" key="3">
    <source>
        <dbReference type="ARBA" id="ARBA00022553"/>
    </source>
</evidence>
<dbReference type="InterPro" id="IPR050351">
    <property type="entry name" value="BphY/WalK/GraS-like"/>
</dbReference>
<dbReference type="InterPro" id="IPR007891">
    <property type="entry name" value="CHASE3"/>
</dbReference>
<dbReference type="CDD" id="cd00075">
    <property type="entry name" value="HATPase"/>
    <property type="match status" value="1"/>
</dbReference>
<dbReference type="Gene3D" id="3.30.565.10">
    <property type="entry name" value="Histidine kinase-like ATPase, C-terminal domain"/>
    <property type="match status" value="1"/>
</dbReference>
<dbReference type="SUPFAM" id="SSF47384">
    <property type="entry name" value="Homodimeric domain of signal transducing histidine kinase"/>
    <property type="match status" value="1"/>
</dbReference>
<keyword evidence="5" id="KW-0418">Kinase</keyword>
<evidence type="ECO:0000256" key="5">
    <source>
        <dbReference type="ARBA" id="ARBA00022777"/>
    </source>
</evidence>
<dbReference type="GO" id="GO:0000155">
    <property type="term" value="F:phosphorelay sensor kinase activity"/>
    <property type="evidence" value="ECO:0007669"/>
    <property type="project" value="InterPro"/>
</dbReference>
<keyword evidence="9" id="KW-0547">Nucleotide-binding</keyword>
<feature type="transmembrane region" description="Helical" evidence="7">
    <location>
        <begin position="12"/>
        <end position="32"/>
    </location>
</feature>
<dbReference type="CDD" id="cd00082">
    <property type="entry name" value="HisKA"/>
    <property type="match status" value="1"/>
</dbReference>
<evidence type="ECO:0000256" key="4">
    <source>
        <dbReference type="ARBA" id="ARBA00022679"/>
    </source>
</evidence>
<dbReference type="SMART" id="SM00387">
    <property type="entry name" value="HATPase_c"/>
    <property type="match status" value="1"/>
</dbReference>
<gene>
    <name evidence="9" type="ORF">ABVK50_00625</name>
</gene>
<dbReference type="InterPro" id="IPR003661">
    <property type="entry name" value="HisK_dim/P_dom"/>
</dbReference>
<dbReference type="EC" id="2.7.13.3" evidence="2"/>
<dbReference type="PRINTS" id="PR00344">
    <property type="entry name" value="BCTRLSENSOR"/>
</dbReference>
<dbReference type="GO" id="GO:0007234">
    <property type="term" value="P:osmosensory signaling via phosphorelay pathway"/>
    <property type="evidence" value="ECO:0007669"/>
    <property type="project" value="TreeGrafter"/>
</dbReference>
<dbReference type="SMART" id="SM00388">
    <property type="entry name" value="HisKA"/>
    <property type="match status" value="1"/>
</dbReference>
<evidence type="ECO:0000256" key="7">
    <source>
        <dbReference type="SAM" id="Phobius"/>
    </source>
</evidence>
<dbReference type="GO" id="GO:0030295">
    <property type="term" value="F:protein kinase activator activity"/>
    <property type="evidence" value="ECO:0007669"/>
    <property type="project" value="TreeGrafter"/>
</dbReference>
<dbReference type="RefSeq" id="WP_353646057.1">
    <property type="nucleotide sequence ID" value="NZ_CP159253.1"/>
</dbReference>
<accession>A0AAU8CZ44</accession>
<feature type="coiled-coil region" evidence="6">
    <location>
        <begin position="213"/>
        <end position="244"/>
    </location>
</feature>
<dbReference type="InterPro" id="IPR005467">
    <property type="entry name" value="His_kinase_dom"/>
</dbReference>
<reference evidence="9" key="1">
    <citation type="submission" date="2024-06" db="EMBL/GenBank/DDBJ databases">
        <title>Mesorhizobium karijinii sp. nov., a symbiont of the iconic Swainsona formosa from arid Australia.</title>
        <authorList>
            <person name="Hill Y.J."/>
            <person name="Watkin E.L.J."/>
            <person name="O'Hara G.W."/>
            <person name="Terpolilli J."/>
            <person name="Tye M.L."/>
            <person name="Kohlmeier M.G."/>
        </authorList>
    </citation>
    <scope>NUCLEOTIDE SEQUENCE</scope>
    <source>
        <strain evidence="9">WSM2240</strain>
    </source>
</reference>
<dbReference type="InterPro" id="IPR004358">
    <property type="entry name" value="Sig_transdc_His_kin-like_C"/>
</dbReference>
<dbReference type="Gene3D" id="1.10.287.130">
    <property type="match status" value="1"/>
</dbReference>
<dbReference type="PANTHER" id="PTHR42878:SF15">
    <property type="entry name" value="BACTERIOPHYTOCHROME"/>
    <property type="match status" value="1"/>
</dbReference>
<dbReference type="PANTHER" id="PTHR42878">
    <property type="entry name" value="TWO-COMPONENT HISTIDINE KINASE"/>
    <property type="match status" value="1"/>
</dbReference>
<dbReference type="AlphaFoldDB" id="A0AAU8CZ44"/>
<evidence type="ECO:0000259" key="8">
    <source>
        <dbReference type="PROSITE" id="PS50109"/>
    </source>
</evidence>
<sequence>MPPFPSRLHPALLLTLGFALVVFIAGASVWLVTQADRDSERAVQTFETKEKLARLQSLVWQAESNQRSYLLTGDLRYRQAFRADAQNVDAALTQLEFALAESSGQGDRSALVGQLDAAVAAELSRLEQSAAERERSGRAAPAPASALAGSRAEEIRELISKLIQQQQQALKGELGASRGTAQLLLIATLISAFLIVVLAATSISMVRRSTGRLIAAQRDLEEANDTLEEAVARRTTELRRANEEIQNFAYVVSHDLRSPLVNIMGFTSELEIIRKDLFGASPGPRAEGEAADSDESLGRDFDEALSFIKSSISRMDRLIKAILKLTREGRRELRPEWIDMTGLVRSIAEGLGYQAQMSRASIEVEPLPPFVGDRLAVEQIFGNLLENALKYLRDDTPGQIRVSGHTAASGLVYEVQDNGRGIEAKDLDRIFEIFRRSGPQDRPGEGIGLTHVRTLAHRLGGTITVRSEPGQGSTFVVTLPSRPATALPEKSL</sequence>
<dbReference type="Pfam" id="PF00512">
    <property type="entry name" value="HisKA"/>
    <property type="match status" value="1"/>
</dbReference>
<dbReference type="SUPFAM" id="SSF55874">
    <property type="entry name" value="ATPase domain of HSP90 chaperone/DNA topoisomerase II/histidine kinase"/>
    <property type="match status" value="1"/>
</dbReference>
<proteinExistence type="predicted"/>
<feature type="domain" description="Histidine kinase" evidence="8">
    <location>
        <begin position="251"/>
        <end position="483"/>
    </location>
</feature>
<keyword evidence="6" id="KW-0175">Coiled coil</keyword>
<dbReference type="Pfam" id="PF02518">
    <property type="entry name" value="HATPase_c"/>
    <property type="match status" value="1"/>
</dbReference>
<keyword evidence="9" id="KW-0067">ATP-binding</keyword>
<feature type="transmembrane region" description="Helical" evidence="7">
    <location>
        <begin position="183"/>
        <end position="206"/>
    </location>
</feature>